<evidence type="ECO:0000259" key="5">
    <source>
        <dbReference type="PROSITE" id="PS50102"/>
    </source>
</evidence>
<dbReference type="EMBL" id="CAJOBF010001288">
    <property type="protein sequence ID" value="CAF3934382.1"/>
    <property type="molecule type" value="Genomic_DNA"/>
</dbReference>
<evidence type="ECO:0000256" key="3">
    <source>
        <dbReference type="PROSITE-ProRule" id="PRU00176"/>
    </source>
</evidence>
<dbReference type="FunFam" id="3.30.70.330:FF:000043">
    <property type="entry name" value="paraspeckle component 1 isoform X1"/>
    <property type="match status" value="1"/>
</dbReference>
<dbReference type="InterPro" id="IPR000504">
    <property type="entry name" value="RRM_dom"/>
</dbReference>
<dbReference type="GO" id="GO:0003723">
    <property type="term" value="F:RNA binding"/>
    <property type="evidence" value="ECO:0007669"/>
    <property type="project" value="UniProtKB-UniRule"/>
</dbReference>
<dbReference type="InterPro" id="IPR012975">
    <property type="entry name" value="NOPS"/>
</dbReference>
<dbReference type="Proteomes" id="UP000663842">
    <property type="component" value="Unassembled WGS sequence"/>
</dbReference>
<reference evidence="6" key="1">
    <citation type="submission" date="2021-02" db="EMBL/GenBank/DDBJ databases">
        <authorList>
            <person name="Nowell W R."/>
        </authorList>
    </citation>
    <scope>NUCLEOTIDE SEQUENCE</scope>
</reference>
<dbReference type="SMART" id="SM00360">
    <property type="entry name" value="RRM"/>
    <property type="match status" value="2"/>
</dbReference>
<gene>
    <name evidence="6" type="ORF">UXM345_LOCUS12382</name>
</gene>
<feature type="region of interest" description="Disordered" evidence="4">
    <location>
        <begin position="1"/>
        <end position="61"/>
    </location>
</feature>
<dbReference type="AlphaFoldDB" id="A0A819JS41"/>
<dbReference type="Gene3D" id="6.10.250.1170">
    <property type="match status" value="1"/>
</dbReference>
<feature type="compositionally biased region" description="Polar residues" evidence="4">
    <location>
        <begin position="83"/>
        <end position="99"/>
    </location>
</feature>
<sequence length="566" mass="64830">MTHYPGSSRYMRPLINERPGPRFNTPPNRNVPRNSLNDQTSTSNKPINTSQQQTRPILPVKPINDTTMYDFLLLIENIKVDSFRSTPPTSNSPSLRNQIATSSTDPTTASPNKSIKIPPTENKSTEETSYHNLESSNISAVSKPTTNTDIKLSDEQQQSHGSTGIKRSRFEITSQQQNSIFESASSQSSDKKITQGGRCRLFIGNIPSDLTQEEFQLLFGKYGELVEYFVNPSRGFGFIKLSSRQLAEQVKYDLDGYILRGKPLRIRFASQGATVKVKNLSPNVSNELLKEGFEQYFGSVERAVVIVDDRGKSIGEGIIEFEKKPSAQKCLNDCTERCFFITSELRPVIVEPWDIKDDEDGLPEKTLARNQVYVKERDVKPRFAELNTIEHTIGLKWKELELQEKQLLEEVKRRMQFATEQVKIEIDHMYLEHQSQLLREELFRRQEDLRRIDELRSQEIDRRRTTMPMHHPDAYKNPFNPAAGLISNAFHQNQVAAHPLQYNDFQHIPYSNTSPMIQQASPIAENVDAAYTTNQVARSYGLEAHARGVDFIKQQQQGFDRKRPRY</sequence>
<dbReference type="Gene3D" id="3.30.70.330">
    <property type="match status" value="2"/>
</dbReference>
<name>A0A819JS41_9BILA</name>
<evidence type="ECO:0000256" key="4">
    <source>
        <dbReference type="SAM" id="MobiDB-lite"/>
    </source>
</evidence>
<feature type="region of interest" description="Disordered" evidence="4">
    <location>
        <begin position="82"/>
        <end position="169"/>
    </location>
</feature>
<feature type="domain" description="RRM" evidence="5">
    <location>
        <begin position="199"/>
        <end position="271"/>
    </location>
</feature>
<feature type="compositionally biased region" description="Low complexity" evidence="4">
    <location>
        <begin position="100"/>
        <end position="111"/>
    </location>
</feature>
<evidence type="ECO:0000256" key="2">
    <source>
        <dbReference type="ARBA" id="ARBA00022884"/>
    </source>
</evidence>
<proteinExistence type="predicted"/>
<dbReference type="InterPro" id="IPR012677">
    <property type="entry name" value="Nucleotide-bd_a/b_plait_sf"/>
</dbReference>
<dbReference type="InterPro" id="IPR035979">
    <property type="entry name" value="RBD_domain_sf"/>
</dbReference>
<feature type="compositionally biased region" description="Polar residues" evidence="4">
    <location>
        <begin position="25"/>
        <end position="55"/>
    </location>
</feature>
<keyword evidence="2 3" id="KW-0694">RNA-binding</keyword>
<evidence type="ECO:0000313" key="7">
    <source>
        <dbReference type="Proteomes" id="UP000663842"/>
    </source>
</evidence>
<evidence type="ECO:0000313" key="6">
    <source>
        <dbReference type="EMBL" id="CAF3934382.1"/>
    </source>
</evidence>
<protein>
    <recommendedName>
        <fullName evidence="5">RRM domain-containing protein</fullName>
    </recommendedName>
</protein>
<feature type="domain" description="RRM" evidence="5">
    <location>
        <begin position="273"/>
        <end position="351"/>
    </location>
</feature>
<dbReference type="PROSITE" id="PS50102">
    <property type="entry name" value="RRM"/>
    <property type="match status" value="2"/>
</dbReference>
<accession>A0A819JS41</accession>
<dbReference type="Pfam" id="PF00076">
    <property type="entry name" value="RRM_1"/>
    <property type="match status" value="2"/>
</dbReference>
<dbReference type="SUPFAM" id="SSF54928">
    <property type="entry name" value="RNA-binding domain, RBD"/>
    <property type="match status" value="1"/>
</dbReference>
<dbReference type="PANTHER" id="PTHR23189">
    <property type="entry name" value="RNA RECOGNITION MOTIF-CONTAINING"/>
    <property type="match status" value="1"/>
</dbReference>
<keyword evidence="1" id="KW-0677">Repeat</keyword>
<comment type="caution">
    <text evidence="6">The sequence shown here is derived from an EMBL/GenBank/DDBJ whole genome shotgun (WGS) entry which is preliminary data.</text>
</comment>
<organism evidence="6 7">
    <name type="scientific">Rotaria magnacalcarata</name>
    <dbReference type="NCBI Taxonomy" id="392030"/>
    <lineage>
        <taxon>Eukaryota</taxon>
        <taxon>Metazoa</taxon>
        <taxon>Spiralia</taxon>
        <taxon>Gnathifera</taxon>
        <taxon>Rotifera</taxon>
        <taxon>Eurotatoria</taxon>
        <taxon>Bdelloidea</taxon>
        <taxon>Philodinida</taxon>
        <taxon>Philodinidae</taxon>
        <taxon>Rotaria</taxon>
    </lineage>
</organism>
<feature type="compositionally biased region" description="Polar residues" evidence="4">
    <location>
        <begin position="130"/>
        <end position="162"/>
    </location>
</feature>
<dbReference type="Pfam" id="PF08075">
    <property type="entry name" value="NOPS"/>
    <property type="match status" value="1"/>
</dbReference>
<evidence type="ECO:0000256" key="1">
    <source>
        <dbReference type="ARBA" id="ARBA00022737"/>
    </source>
</evidence>